<organism evidence="2 3">
    <name type="scientific">Arenibacter certesii</name>
    <dbReference type="NCBI Taxonomy" id="228955"/>
    <lineage>
        <taxon>Bacteria</taxon>
        <taxon>Pseudomonadati</taxon>
        <taxon>Bacteroidota</taxon>
        <taxon>Flavobacteriia</taxon>
        <taxon>Flavobacteriales</taxon>
        <taxon>Flavobacteriaceae</taxon>
        <taxon>Arenibacter</taxon>
    </lineage>
</organism>
<evidence type="ECO:0000259" key="1">
    <source>
        <dbReference type="Pfam" id="PF08818"/>
    </source>
</evidence>
<feature type="domain" description="YdhG-like" evidence="1">
    <location>
        <begin position="8"/>
        <end position="63"/>
    </location>
</feature>
<dbReference type="Pfam" id="PF08818">
    <property type="entry name" value="DUF1801"/>
    <property type="match status" value="1"/>
</dbReference>
<evidence type="ECO:0000313" key="2">
    <source>
        <dbReference type="EMBL" id="GGW27023.1"/>
    </source>
</evidence>
<evidence type="ECO:0000313" key="3">
    <source>
        <dbReference type="Proteomes" id="UP000634668"/>
    </source>
</evidence>
<dbReference type="SUPFAM" id="SSF159888">
    <property type="entry name" value="YdhG-like"/>
    <property type="match status" value="1"/>
</dbReference>
<dbReference type="AlphaFoldDB" id="A0A918ITC0"/>
<reference evidence="2" key="1">
    <citation type="journal article" date="2014" name="Int. J. Syst. Evol. Microbiol.">
        <title>Complete genome sequence of Corynebacterium casei LMG S-19264T (=DSM 44701T), isolated from a smear-ripened cheese.</title>
        <authorList>
            <consortium name="US DOE Joint Genome Institute (JGI-PGF)"/>
            <person name="Walter F."/>
            <person name="Albersmeier A."/>
            <person name="Kalinowski J."/>
            <person name="Ruckert C."/>
        </authorList>
    </citation>
    <scope>NUCLEOTIDE SEQUENCE</scope>
    <source>
        <strain evidence="2">KCTC 12113</strain>
    </source>
</reference>
<protein>
    <recommendedName>
        <fullName evidence="1">YdhG-like domain-containing protein</fullName>
    </recommendedName>
</protein>
<comment type="caution">
    <text evidence="2">The sequence shown here is derived from an EMBL/GenBank/DDBJ whole genome shotgun (WGS) entry which is preliminary data.</text>
</comment>
<reference evidence="2" key="2">
    <citation type="submission" date="2020-09" db="EMBL/GenBank/DDBJ databases">
        <authorList>
            <person name="Sun Q."/>
            <person name="Kim S."/>
        </authorList>
    </citation>
    <scope>NUCLEOTIDE SEQUENCE</scope>
    <source>
        <strain evidence="2">KCTC 12113</strain>
    </source>
</reference>
<dbReference type="InterPro" id="IPR014922">
    <property type="entry name" value="YdhG-like"/>
</dbReference>
<keyword evidence="3" id="KW-1185">Reference proteome</keyword>
<dbReference type="Pfam" id="PF13376">
    <property type="entry name" value="OmdA"/>
    <property type="match status" value="1"/>
</dbReference>
<name>A0A918ITC0_9FLAO</name>
<sequence length="119" mass="13870">MIGILAFKNYFGLWFYNGIFLSDPKKVLENAQEGKTKAMRHWKFTSLADIDNTGILAYLEEAILNQRQGKVLKPEKKKPFTIPPLLKLSLNNNPELKANFKKLTPYKQREYCEYIDEAK</sequence>
<dbReference type="EMBL" id="BMWP01000005">
    <property type="protein sequence ID" value="GGW27023.1"/>
    <property type="molecule type" value="Genomic_DNA"/>
</dbReference>
<gene>
    <name evidence="2" type="ORF">GCM10007383_10430</name>
</gene>
<accession>A0A918ITC0</accession>
<dbReference type="Proteomes" id="UP000634668">
    <property type="component" value="Unassembled WGS sequence"/>
</dbReference>
<proteinExistence type="predicted"/>